<dbReference type="GO" id="GO:0009431">
    <property type="term" value="C:bacterial-type flagellum basal body, MS ring"/>
    <property type="evidence" value="ECO:0007669"/>
    <property type="project" value="InterPro"/>
</dbReference>
<evidence type="ECO:0000259" key="13">
    <source>
        <dbReference type="Pfam" id="PF08345"/>
    </source>
</evidence>
<dbReference type="RefSeq" id="WP_108916830.1">
    <property type="nucleotide sequence ID" value="NZ_BGJY01000003.1"/>
</dbReference>
<keyword evidence="6 11" id="KW-1133">Transmembrane helix</keyword>
<evidence type="ECO:0000256" key="10">
    <source>
        <dbReference type="SAM" id="MobiDB-lite"/>
    </source>
</evidence>
<dbReference type="PANTHER" id="PTHR30046:SF0">
    <property type="entry name" value="FLAGELLAR M-RING PROTEIN"/>
    <property type="match status" value="1"/>
</dbReference>
<sequence length="549" mass="59315">MDRLNQLRDNLLGLGPRKLAALAMIFVLVLAVTGVGAYYLSRPNFEVLYAGLDREDVSRIGAALKSSGIPFDINPEGNAVSVHYGQTAPARMMLAERGLPQSANAGYELFDKVGSLGLTSFMQEVTRIRALEGELARTIQLIRGVKAARVHIVLADEGSFRRAKQPPSASVVIRTESPDDSKAAHAIRHLVAASIPGMSVDQVTVLNTDGMLLTTSAGDENDAVPSKTLTLERTVAKDIQDNIRRTLTPYLRMSNFQVSVRTRINTDRKQTNETIFDPESRVERSVRVVKENSTSQNNSTTGAAGADRNIPQDNKPSASEGKQSNDENKKNEELTNFELSSKTITTVSGGYTVEGISIAVLVNRASLGGPGKDGPKPEAIERQIKEIEQLVSTAAGLRKERGDTVKVSAVDFMPNENDMGPVEAPGWADALTHQLGSVINAFALIAVTVMLVVFGLRPASRALLAETPATALAQDAAPMLDMDNAVELPFTPLEAPEFTMAAAVDTGLIEDIADHGKFTQQKRLEQLIEADEMQAVAILKQWMYAEGRV</sequence>
<dbReference type="Gene3D" id="3.30.300.30">
    <property type="match status" value="1"/>
</dbReference>
<evidence type="ECO:0000256" key="6">
    <source>
        <dbReference type="ARBA" id="ARBA00022989"/>
    </source>
</evidence>
<dbReference type="NCBIfam" id="TIGR00206">
    <property type="entry name" value="fliF"/>
    <property type="match status" value="1"/>
</dbReference>
<feature type="region of interest" description="Disordered" evidence="10">
    <location>
        <begin position="286"/>
        <end position="334"/>
    </location>
</feature>
<keyword evidence="5 11" id="KW-0812">Transmembrane</keyword>
<feature type="transmembrane region" description="Helical" evidence="11">
    <location>
        <begin position="20"/>
        <end position="40"/>
    </location>
</feature>
<evidence type="ECO:0000256" key="3">
    <source>
        <dbReference type="ARBA" id="ARBA00007971"/>
    </source>
</evidence>
<evidence type="ECO:0000256" key="9">
    <source>
        <dbReference type="PIRNR" id="PIRNR004862"/>
    </source>
</evidence>
<gene>
    <name evidence="14" type="primary">fliF</name>
    <name evidence="14" type="ORF">C5689_08425</name>
</gene>
<dbReference type="AlphaFoldDB" id="A0A2U1SRU8"/>
<dbReference type="InterPro" id="IPR000067">
    <property type="entry name" value="FlgMring_FliF"/>
</dbReference>
<dbReference type="GO" id="GO:0071973">
    <property type="term" value="P:bacterial-type flagellum-dependent cell motility"/>
    <property type="evidence" value="ECO:0007669"/>
    <property type="project" value="InterPro"/>
</dbReference>
<evidence type="ECO:0000256" key="4">
    <source>
        <dbReference type="ARBA" id="ARBA00022475"/>
    </source>
</evidence>
<dbReference type="GO" id="GO:0003774">
    <property type="term" value="F:cytoskeletal motor activity"/>
    <property type="evidence" value="ECO:0007669"/>
    <property type="project" value="InterPro"/>
</dbReference>
<feature type="compositionally biased region" description="Basic and acidic residues" evidence="10">
    <location>
        <begin position="323"/>
        <end position="333"/>
    </location>
</feature>
<evidence type="ECO:0000256" key="7">
    <source>
        <dbReference type="ARBA" id="ARBA00023136"/>
    </source>
</evidence>
<keyword evidence="14" id="KW-0966">Cell projection</keyword>
<evidence type="ECO:0000313" key="15">
    <source>
        <dbReference type="Proteomes" id="UP000245137"/>
    </source>
</evidence>
<name>A0A2U1SRU8_METSR</name>
<evidence type="ECO:0000256" key="1">
    <source>
        <dbReference type="ARBA" id="ARBA00004117"/>
    </source>
</evidence>
<comment type="subcellular location">
    <subcellularLocation>
        <location evidence="1 9">Bacterial flagellum basal body</location>
    </subcellularLocation>
    <subcellularLocation>
        <location evidence="2">Cell membrane</location>
        <topology evidence="2">Multi-pass membrane protein</topology>
    </subcellularLocation>
</comment>
<organism evidence="14 15">
    <name type="scientific">Methylosinus sporium</name>
    <dbReference type="NCBI Taxonomy" id="428"/>
    <lineage>
        <taxon>Bacteria</taxon>
        <taxon>Pseudomonadati</taxon>
        <taxon>Pseudomonadota</taxon>
        <taxon>Alphaproteobacteria</taxon>
        <taxon>Hyphomicrobiales</taxon>
        <taxon>Methylocystaceae</taxon>
        <taxon>Methylosinus</taxon>
    </lineage>
</organism>
<keyword evidence="7 11" id="KW-0472">Membrane</keyword>
<keyword evidence="15" id="KW-1185">Reference proteome</keyword>
<dbReference type="GO" id="GO:0005886">
    <property type="term" value="C:plasma membrane"/>
    <property type="evidence" value="ECO:0007669"/>
    <property type="project" value="UniProtKB-SubCell"/>
</dbReference>
<proteinExistence type="inferred from homology"/>
<feature type="compositionally biased region" description="Polar residues" evidence="10">
    <location>
        <begin position="311"/>
        <end position="322"/>
    </location>
</feature>
<comment type="caution">
    <text evidence="14">The sequence shown here is derived from an EMBL/GenBank/DDBJ whole genome shotgun (WGS) entry which is preliminary data.</text>
</comment>
<keyword evidence="14" id="KW-0969">Cilium</keyword>
<evidence type="ECO:0000313" key="14">
    <source>
        <dbReference type="EMBL" id="PWB94338.1"/>
    </source>
</evidence>
<evidence type="ECO:0000256" key="5">
    <source>
        <dbReference type="ARBA" id="ARBA00022692"/>
    </source>
</evidence>
<dbReference type="OrthoDB" id="9807026at2"/>
<dbReference type="InterPro" id="IPR013556">
    <property type="entry name" value="Flag_M-ring_C"/>
</dbReference>
<evidence type="ECO:0000256" key="8">
    <source>
        <dbReference type="ARBA" id="ARBA00023143"/>
    </source>
</evidence>
<dbReference type="EMBL" id="PUIV01000009">
    <property type="protein sequence ID" value="PWB94338.1"/>
    <property type="molecule type" value="Genomic_DNA"/>
</dbReference>
<feature type="domain" description="Flagellar M-ring C-terminal" evidence="13">
    <location>
        <begin position="247"/>
        <end position="412"/>
    </location>
</feature>
<dbReference type="InterPro" id="IPR043427">
    <property type="entry name" value="YscJ/FliF"/>
</dbReference>
<evidence type="ECO:0000256" key="2">
    <source>
        <dbReference type="ARBA" id="ARBA00004651"/>
    </source>
</evidence>
<evidence type="ECO:0000256" key="11">
    <source>
        <dbReference type="SAM" id="Phobius"/>
    </source>
</evidence>
<dbReference type="PANTHER" id="PTHR30046">
    <property type="entry name" value="FLAGELLAR M-RING PROTEIN"/>
    <property type="match status" value="1"/>
</dbReference>
<keyword evidence="8 9" id="KW-0975">Bacterial flagellum</keyword>
<dbReference type="PIRSF" id="PIRSF004862">
    <property type="entry name" value="FliF"/>
    <property type="match status" value="1"/>
</dbReference>
<dbReference type="Pfam" id="PF08345">
    <property type="entry name" value="YscJ_FliF_C"/>
    <property type="match status" value="1"/>
</dbReference>
<comment type="function">
    <text evidence="9">The M ring may be actively involved in energy transduction.</text>
</comment>
<feature type="transmembrane region" description="Helical" evidence="11">
    <location>
        <begin position="438"/>
        <end position="456"/>
    </location>
</feature>
<dbReference type="InterPro" id="IPR006182">
    <property type="entry name" value="FliF_N_dom"/>
</dbReference>
<comment type="similarity">
    <text evidence="3 9">Belongs to the FliF family.</text>
</comment>
<accession>A0A2U1SRU8</accession>
<dbReference type="Pfam" id="PF01514">
    <property type="entry name" value="YscJ_FliF"/>
    <property type="match status" value="1"/>
</dbReference>
<keyword evidence="4" id="KW-1003">Cell membrane</keyword>
<dbReference type="InterPro" id="IPR045851">
    <property type="entry name" value="AMP-bd_C_sf"/>
</dbReference>
<protein>
    <recommendedName>
        <fullName evidence="9">Flagellar M-ring protein</fullName>
    </recommendedName>
</protein>
<feature type="domain" description="Flagellar M-ring N-terminal" evidence="12">
    <location>
        <begin position="41"/>
        <end position="214"/>
    </location>
</feature>
<keyword evidence="14" id="KW-0282">Flagellum</keyword>
<dbReference type="Proteomes" id="UP000245137">
    <property type="component" value="Unassembled WGS sequence"/>
</dbReference>
<evidence type="ECO:0000259" key="12">
    <source>
        <dbReference type="Pfam" id="PF01514"/>
    </source>
</evidence>
<reference evidence="14 15" key="1">
    <citation type="journal article" date="2018" name="Appl. Microbiol. Biotechnol.">
        <title>Co-cultivation of the strictly anaerobic methanogen Methanosarcina barkeri with aerobic methanotrophs in an oxygen-limited membrane bioreactor.</title>
        <authorList>
            <person name="In 't Zandt M.H."/>
            <person name="van den Bosch T.J.M."/>
            <person name="Rijkers R."/>
            <person name="van Kessel M.A.H.J."/>
            <person name="Jetten M.S.M."/>
            <person name="Welte C.U."/>
        </authorList>
    </citation>
    <scope>NUCLEOTIDE SEQUENCE [LARGE SCALE GENOMIC DNA]</scope>
    <source>
        <strain evidence="14 15">DSM 17706</strain>
    </source>
</reference>
<dbReference type="PRINTS" id="PR01009">
    <property type="entry name" value="FLGMRINGFLIF"/>
</dbReference>